<name>A0A1W0WL13_HYPEX</name>
<accession>A0A1W0WL13</accession>
<dbReference type="EMBL" id="MTYJ01000081">
    <property type="protein sequence ID" value="OQV15900.1"/>
    <property type="molecule type" value="Genomic_DNA"/>
</dbReference>
<proteinExistence type="predicted"/>
<comment type="caution">
    <text evidence="1">The sequence shown here is derived from an EMBL/GenBank/DDBJ whole genome shotgun (WGS) entry which is preliminary data.</text>
</comment>
<keyword evidence="2" id="KW-1185">Reference proteome</keyword>
<evidence type="ECO:0000313" key="2">
    <source>
        <dbReference type="Proteomes" id="UP000192578"/>
    </source>
</evidence>
<reference evidence="2" key="1">
    <citation type="submission" date="2017-01" db="EMBL/GenBank/DDBJ databases">
        <title>Comparative genomics of anhydrobiosis in the tardigrade Hypsibius dujardini.</title>
        <authorList>
            <person name="Yoshida Y."/>
            <person name="Koutsovoulos G."/>
            <person name="Laetsch D."/>
            <person name="Stevens L."/>
            <person name="Kumar S."/>
            <person name="Horikawa D."/>
            <person name="Ishino K."/>
            <person name="Komine S."/>
            <person name="Tomita M."/>
            <person name="Blaxter M."/>
            <person name="Arakawa K."/>
        </authorList>
    </citation>
    <scope>NUCLEOTIDE SEQUENCE [LARGE SCALE GENOMIC DNA]</scope>
    <source>
        <strain evidence="2">Z151</strain>
    </source>
</reference>
<evidence type="ECO:0000313" key="1">
    <source>
        <dbReference type="EMBL" id="OQV15900.1"/>
    </source>
</evidence>
<protein>
    <submittedName>
        <fullName evidence="1">Uncharacterized protein</fullName>
    </submittedName>
</protein>
<dbReference type="AlphaFoldDB" id="A0A1W0WL13"/>
<organism evidence="1 2">
    <name type="scientific">Hypsibius exemplaris</name>
    <name type="common">Freshwater tardigrade</name>
    <dbReference type="NCBI Taxonomy" id="2072580"/>
    <lineage>
        <taxon>Eukaryota</taxon>
        <taxon>Metazoa</taxon>
        <taxon>Ecdysozoa</taxon>
        <taxon>Tardigrada</taxon>
        <taxon>Eutardigrada</taxon>
        <taxon>Parachela</taxon>
        <taxon>Hypsibioidea</taxon>
        <taxon>Hypsibiidae</taxon>
        <taxon>Hypsibius</taxon>
    </lineage>
</organism>
<sequence length="121" mass="13360">MLFRSSIQLFRSSIQLFRSSIQLFRSSTLACPPSTPGYSSVRHCLYGSGGEGILSRTLNVVIVVQIRRHDLGGACGSVVFLLSLLLLFDDLLQLLLAVLVVLEVAHPDISGPDCFRWRRNA</sequence>
<dbReference type="Proteomes" id="UP000192578">
    <property type="component" value="Unassembled WGS sequence"/>
</dbReference>
<gene>
    <name evidence="1" type="ORF">BV898_09996</name>
</gene>